<dbReference type="GO" id="GO:0046872">
    <property type="term" value="F:metal ion binding"/>
    <property type="evidence" value="ECO:0007669"/>
    <property type="project" value="UniProtKB-KW"/>
</dbReference>
<dbReference type="InterPro" id="IPR013785">
    <property type="entry name" value="Aldolase_TIM"/>
</dbReference>
<dbReference type="PANTHER" id="PTHR43787">
    <property type="entry name" value="FEMO COFACTOR BIOSYNTHESIS PROTEIN NIFB-RELATED"/>
    <property type="match status" value="1"/>
</dbReference>
<feature type="domain" description="Radical SAM core" evidence="7">
    <location>
        <begin position="11"/>
        <end position="244"/>
    </location>
</feature>
<dbReference type="Gene3D" id="3.20.20.70">
    <property type="entry name" value="Aldolase class I"/>
    <property type="match status" value="1"/>
</dbReference>
<accession>A0A3D8IIN3</accession>
<dbReference type="SFLD" id="SFLDS00029">
    <property type="entry name" value="Radical_SAM"/>
    <property type="match status" value="1"/>
</dbReference>
<comment type="cofactor">
    <cofactor evidence="1">
        <name>[4Fe-4S] cluster</name>
        <dbReference type="ChEBI" id="CHEBI:49883"/>
    </cofactor>
</comment>
<dbReference type="EMBL" id="NXLS01000001">
    <property type="protein sequence ID" value="RDU64524.1"/>
    <property type="molecule type" value="Genomic_DNA"/>
</dbReference>
<reference evidence="8 9" key="1">
    <citation type="submission" date="2018-04" db="EMBL/GenBank/DDBJ databases">
        <title>Novel Campyloabacter and Helicobacter Species and Strains.</title>
        <authorList>
            <person name="Mannion A.J."/>
            <person name="Shen Z."/>
            <person name="Fox J.G."/>
        </authorList>
    </citation>
    <scope>NUCLEOTIDE SEQUENCE [LARGE SCALE GENOMIC DNA]</scope>
    <source>
        <strain evidence="8 9">MIT 99-5101</strain>
    </source>
</reference>
<organism evidence="8 9">
    <name type="scientific">Helicobacter ganmani</name>
    <dbReference type="NCBI Taxonomy" id="60246"/>
    <lineage>
        <taxon>Bacteria</taxon>
        <taxon>Pseudomonadati</taxon>
        <taxon>Campylobacterota</taxon>
        <taxon>Epsilonproteobacteria</taxon>
        <taxon>Campylobacterales</taxon>
        <taxon>Helicobacteraceae</taxon>
        <taxon>Helicobacter</taxon>
    </lineage>
</organism>
<dbReference type="SFLD" id="SFLDG01067">
    <property type="entry name" value="SPASM/twitch_domain_containing"/>
    <property type="match status" value="1"/>
</dbReference>
<dbReference type="SUPFAM" id="SSF102114">
    <property type="entry name" value="Radical SAM enzymes"/>
    <property type="match status" value="1"/>
</dbReference>
<name>A0A3D8IIN3_9HELI</name>
<dbReference type="CDD" id="cd01335">
    <property type="entry name" value="Radical_SAM"/>
    <property type="match status" value="1"/>
</dbReference>
<dbReference type="OrthoDB" id="9800840at2"/>
<evidence type="ECO:0000256" key="2">
    <source>
        <dbReference type="ARBA" id="ARBA00022485"/>
    </source>
</evidence>
<comment type="caution">
    <text evidence="8">The sequence shown here is derived from an EMBL/GenBank/DDBJ whole genome shotgun (WGS) entry which is preliminary data.</text>
</comment>
<protein>
    <submittedName>
        <fullName evidence="8">Radical SAM protein</fullName>
    </submittedName>
</protein>
<keyword evidence="4" id="KW-0479">Metal-binding</keyword>
<keyword evidence="6" id="KW-0411">Iron-sulfur</keyword>
<dbReference type="SFLD" id="SFLDG01083">
    <property type="entry name" value="Uncharacterised_Radical_SAM_Su"/>
    <property type="match status" value="1"/>
</dbReference>
<evidence type="ECO:0000313" key="9">
    <source>
        <dbReference type="Proteomes" id="UP000256650"/>
    </source>
</evidence>
<dbReference type="GO" id="GO:0051539">
    <property type="term" value="F:4 iron, 4 sulfur cluster binding"/>
    <property type="evidence" value="ECO:0007669"/>
    <property type="project" value="UniProtKB-KW"/>
</dbReference>
<dbReference type="InterPro" id="IPR058240">
    <property type="entry name" value="rSAM_sf"/>
</dbReference>
<evidence type="ECO:0000256" key="3">
    <source>
        <dbReference type="ARBA" id="ARBA00022691"/>
    </source>
</evidence>
<evidence type="ECO:0000256" key="6">
    <source>
        <dbReference type="ARBA" id="ARBA00023014"/>
    </source>
</evidence>
<keyword evidence="2" id="KW-0004">4Fe-4S</keyword>
<sequence>MNIIFGPVHSRRFGESLGVDLSPDIKQCNYDCLYCELKGKKAQDFMENYLEVEVILKEIQKGLEHFPNIESLTITANGEPTLYPHLYELMLRLEDIKGTKQTLLLTNGSLLHDPIVARACLLFDKVKFSLDAVSKEVFKKIDRPSKSVNLEQILQGIYQFGADFGGELYAEILFVETINDSLDEVKKMAKFLAPMRLKRVDISTIDRPAAYQVKSVSQEKLELFGKVFLDFGLPIFIPKRAEPKEQVQLNLSRDEILKTIALRPQSTEDVATLWNIYSRKILQDLLQSGQVEIVENNATKFYRIGIKA</sequence>
<evidence type="ECO:0000313" key="8">
    <source>
        <dbReference type="EMBL" id="RDU64524.1"/>
    </source>
</evidence>
<evidence type="ECO:0000256" key="4">
    <source>
        <dbReference type="ARBA" id="ARBA00022723"/>
    </source>
</evidence>
<dbReference type="GeneID" id="82534987"/>
<proteinExistence type="predicted"/>
<evidence type="ECO:0000256" key="5">
    <source>
        <dbReference type="ARBA" id="ARBA00023004"/>
    </source>
</evidence>
<keyword evidence="5" id="KW-0408">Iron</keyword>
<dbReference type="InterPro" id="IPR007197">
    <property type="entry name" value="rSAM"/>
</dbReference>
<keyword evidence="9" id="KW-1185">Reference proteome</keyword>
<evidence type="ECO:0000259" key="7">
    <source>
        <dbReference type="PROSITE" id="PS51918"/>
    </source>
</evidence>
<dbReference type="InterPro" id="IPR040084">
    <property type="entry name" value="GTPase_Obg"/>
</dbReference>
<dbReference type="RefSeq" id="WP_115550859.1">
    <property type="nucleotide sequence ID" value="NZ_CAOOIB010000017.1"/>
</dbReference>
<dbReference type="GO" id="GO:0003824">
    <property type="term" value="F:catalytic activity"/>
    <property type="evidence" value="ECO:0007669"/>
    <property type="project" value="InterPro"/>
</dbReference>
<dbReference type="Pfam" id="PF04055">
    <property type="entry name" value="Radical_SAM"/>
    <property type="match status" value="1"/>
</dbReference>
<evidence type="ECO:0000256" key="1">
    <source>
        <dbReference type="ARBA" id="ARBA00001966"/>
    </source>
</evidence>
<dbReference type="AlphaFoldDB" id="A0A3D8IIN3"/>
<gene>
    <name evidence="8" type="ORF">CQA43_01625</name>
</gene>
<keyword evidence="3" id="KW-0949">S-adenosyl-L-methionine</keyword>
<dbReference type="PROSITE" id="PS51918">
    <property type="entry name" value="RADICAL_SAM"/>
    <property type="match status" value="1"/>
</dbReference>
<dbReference type="PANTHER" id="PTHR43787:SF11">
    <property type="entry name" value="UPF0026 PROTEIN SLR1464"/>
    <property type="match status" value="1"/>
</dbReference>
<dbReference type="Proteomes" id="UP000256650">
    <property type="component" value="Unassembled WGS sequence"/>
</dbReference>